<dbReference type="AlphaFoldDB" id="A0A2P8E746"/>
<dbReference type="PANTHER" id="PTHR40763">
    <property type="entry name" value="MEMBRANE PROTEIN-RELATED"/>
    <property type="match status" value="1"/>
</dbReference>
<evidence type="ECO:0000313" key="4">
    <source>
        <dbReference type="EMBL" id="PSL05286.1"/>
    </source>
</evidence>
<dbReference type="Pfam" id="PF08044">
    <property type="entry name" value="DUF1707"/>
    <property type="match status" value="1"/>
</dbReference>
<reference evidence="4 5" key="1">
    <citation type="submission" date="2018-03" db="EMBL/GenBank/DDBJ databases">
        <title>Genomic Encyclopedia of Archaeal and Bacterial Type Strains, Phase II (KMG-II): from individual species to whole genera.</title>
        <authorList>
            <person name="Goeker M."/>
        </authorList>
    </citation>
    <scope>NUCLEOTIDE SEQUENCE [LARGE SCALE GENOMIC DNA]</scope>
    <source>
        <strain evidence="4 5">DSM 45211</strain>
    </source>
</reference>
<dbReference type="InterPro" id="IPR012551">
    <property type="entry name" value="DUF1707_SHOCT-like"/>
</dbReference>
<evidence type="ECO:0000259" key="2">
    <source>
        <dbReference type="Pfam" id="PF08044"/>
    </source>
</evidence>
<dbReference type="EMBL" id="PYGE01000004">
    <property type="protein sequence ID" value="PSL05286.1"/>
    <property type="molecule type" value="Genomic_DNA"/>
</dbReference>
<evidence type="ECO:0000259" key="3">
    <source>
        <dbReference type="Pfam" id="PF09922"/>
    </source>
</evidence>
<feature type="region of interest" description="Disordered" evidence="1">
    <location>
        <begin position="1"/>
        <end position="48"/>
    </location>
</feature>
<feature type="compositionally biased region" description="Basic and acidic residues" evidence="1">
    <location>
        <begin position="1"/>
        <end position="15"/>
    </location>
</feature>
<dbReference type="Pfam" id="PF09922">
    <property type="entry name" value="LiaF-like_C"/>
    <property type="match status" value="1"/>
</dbReference>
<dbReference type="PANTHER" id="PTHR40763:SF4">
    <property type="entry name" value="DUF1707 DOMAIN-CONTAINING PROTEIN"/>
    <property type="match status" value="1"/>
</dbReference>
<protein>
    <submittedName>
        <fullName evidence="4">Cell wall-active antibiotic response 4TMS protein YvqF</fullName>
    </submittedName>
</protein>
<feature type="domain" description="Cell wall-active antibiotics response LiaF-like C-terminal" evidence="3">
    <location>
        <begin position="129"/>
        <end position="184"/>
    </location>
</feature>
<feature type="domain" description="DUF1707" evidence="2">
    <location>
        <begin position="38"/>
        <end position="90"/>
    </location>
</feature>
<dbReference type="InterPro" id="IPR024425">
    <property type="entry name" value="LiaF-like_C"/>
</dbReference>
<evidence type="ECO:0000256" key="1">
    <source>
        <dbReference type="SAM" id="MobiDB-lite"/>
    </source>
</evidence>
<keyword evidence="5" id="KW-1185">Reference proteome</keyword>
<comment type="caution">
    <text evidence="4">The sequence shown here is derived from an EMBL/GenBank/DDBJ whole genome shotgun (WGS) entry which is preliminary data.</text>
</comment>
<dbReference type="Proteomes" id="UP000243528">
    <property type="component" value="Unassembled WGS sequence"/>
</dbReference>
<name>A0A2P8E746_9ACTN</name>
<sequence length="236" mass="25701">MDHDDRIADYSDRMTTEPSPADNDGVHPPPQRATPSGLRASDAEREQVVEALSEHATTGRLTLAELEERITLAYRATTRDEIDQLVTDLPASDRSAPAPEPSRRKLTRWILAVMGGSDKRGRWGVGRRVTAVAVMGGHTIDLRNAELSADDTTIVAVNWMGGTDIYVPDTIDLHVGGFSVMGGTGEHGSTRAPRRGAPRIRVLAYNLMGGTDVWRMPEEANDVPLKQARKIAKKSA</sequence>
<accession>A0A2P8E746</accession>
<organism evidence="4 5">
    <name type="scientific">Haloactinopolyspora alba</name>
    <dbReference type="NCBI Taxonomy" id="648780"/>
    <lineage>
        <taxon>Bacteria</taxon>
        <taxon>Bacillati</taxon>
        <taxon>Actinomycetota</taxon>
        <taxon>Actinomycetes</taxon>
        <taxon>Jiangellales</taxon>
        <taxon>Jiangellaceae</taxon>
        <taxon>Haloactinopolyspora</taxon>
    </lineage>
</organism>
<proteinExistence type="predicted"/>
<gene>
    <name evidence="4" type="ORF">CLV30_104152</name>
</gene>
<evidence type="ECO:0000313" key="5">
    <source>
        <dbReference type="Proteomes" id="UP000243528"/>
    </source>
</evidence>